<dbReference type="PANTHER" id="PTHR33130:SF43">
    <property type="entry name" value="OS01G0688600 PROTEIN"/>
    <property type="match status" value="1"/>
</dbReference>
<dbReference type="AlphaFoldDB" id="A0A443NUQ0"/>
<reference evidence="2 3" key="1">
    <citation type="journal article" date="2019" name="Nat. Plants">
        <title>Stout camphor tree genome fills gaps in understanding of flowering plant genome evolution.</title>
        <authorList>
            <person name="Chaw S.M."/>
            <person name="Liu Y.C."/>
            <person name="Wu Y.W."/>
            <person name="Wang H.Y."/>
            <person name="Lin C.I."/>
            <person name="Wu C.S."/>
            <person name="Ke H.M."/>
            <person name="Chang L.Y."/>
            <person name="Hsu C.Y."/>
            <person name="Yang H.T."/>
            <person name="Sudianto E."/>
            <person name="Hsu M.H."/>
            <person name="Wu K.P."/>
            <person name="Wang L.N."/>
            <person name="Leebens-Mack J.H."/>
            <person name="Tsai I.J."/>
        </authorList>
    </citation>
    <scope>NUCLEOTIDE SEQUENCE [LARGE SCALE GENOMIC DNA]</scope>
    <source>
        <strain evidence="3">cv. Chaw 1501</strain>
        <tissue evidence="2">Young leaves</tissue>
    </source>
</reference>
<dbReference type="Pfam" id="PF07797">
    <property type="entry name" value="DUF1639"/>
    <property type="match status" value="1"/>
</dbReference>
<organism evidence="2 3">
    <name type="scientific">Cinnamomum micranthum f. kanehirae</name>
    <dbReference type="NCBI Taxonomy" id="337451"/>
    <lineage>
        <taxon>Eukaryota</taxon>
        <taxon>Viridiplantae</taxon>
        <taxon>Streptophyta</taxon>
        <taxon>Embryophyta</taxon>
        <taxon>Tracheophyta</taxon>
        <taxon>Spermatophyta</taxon>
        <taxon>Magnoliopsida</taxon>
        <taxon>Magnoliidae</taxon>
        <taxon>Laurales</taxon>
        <taxon>Lauraceae</taxon>
        <taxon>Cinnamomum</taxon>
    </lineage>
</organism>
<feature type="region of interest" description="Disordered" evidence="1">
    <location>
        <begin position="150"/>
        <end position="178"/>
    </location>
</feature>
<protein>
    <recommendedName>
        <fullName evidence="4">DUF1639 domain-containing protein</fullName>
    </recommendedName>
</protein>
<dbReference type="Proteomes" id="UP000283530">
    <property type="component" value="Unassembled WGS sequence"/>
</dbReference>
<dbReference type="EMBL" id="QPKB01000004">
    <property type="protein sequence ID" value="RWR82223.1"/>
    <property type="molecule type" value="Genomic_DNA"/>
</dbReference>
<evidence type="ECO:0000313" key="2">
    <source>
        <dbReference type="EMBL" id="RWR82223.1"/>
    </source>
</evidence>
<feature type="region of interest" description="Disordered" evidence="1">
    <location>
        <begin position="43"/>
        <end position="114"/>
    </location>
</feature>
<evidence type="ECO:0008006" key="4">
    <source>
        <dbReference type="Google" id="ProtNLM"/>
    </source>
</evidence>
<feature type="compositionally biased region" description="Low complexity" evidence="1">
    <location>
        <begin position="161"/>
        <end position="171"/>
    </location>
</feature>
<dbReference type="OrthoDB" id="769821at2759"/>
<comment type="caution">
    <text evidence="2">The sequence shown here is derived from an EMBL/GenBank/DDBJ whole genome shotgun (WGS) entry which is preliminary data.</text>
</comment>
<dbReference type="InterPro" id="IPR012438">
    <property type="entry name" value="DUF1639"/>
</dbReference>
<name>A0A443NUQ0_9MAGN</name>
<gene>
    <name evidence="2" type="ORF">CKAN_01093500</name>
</gene>
<evidence type="ECO:0000256" key="1">
    <source>
        <dbReference type="SAM" id="MobiDB-lite"/>
    </source>
</evidence>
<evidence type="ECO:0000313" key="3">
    <source>
        <dbReference type="Proteomes" id="UP000283530"/>
    </source>
</evidence>
<sequence length="267" mass="29550">MVFSVDSETETPPLRMAAEKPHPLHNFSFPDLKWGSQRYLRCMKVDPGDQNPGHSLERRSPPSDAESADRSSPNRSGSFRKPATPSLPEKSRKPPQQTASDPGIEDLREKLMGHLRTAANQMCYKVPEDKEEEESSALRPWNLRTRRAACKAPNDAGGGRAASPVAAAVAPENSTRSRLRGSVAAAAAAAAQAAEKEKEKRKLSVSLRREEVEQDFLVMTGSKPPRRPKKRARIVQRQLDAIFPGLWLSEISPDCYKVAEVPEHGKR</sequence>
<accession>A0A443NUQ0</accession>
<keyword evidence="3" id="KW-1185">Reference proteome</keyword>
<dbReference type="PANTHER" id="PTHR33130">
    <property type="entry name" value="PUTATIVE (DUF1639)-RELATED"/>
    <property type="match status" value="1"/>
</dbReference>
<proteinExistence type="predicted"/>
<feature type="region of interest" description="Disordered" evidence="1">
    <location>
        <begin position="1"/>
        <end position="30"/>
    </location>
</feature>